<feature type="compositionally biased region" description="Polar residues" evidence="1">
    <location>
        <begin position="631"/>
        <end position="640"/>
    </location>
</feature>
<dbReference type="PROSITE" id="PS51186">
    <property type="entry name" value="GNAT"/>
    <property type="match status" value="1"/>
</dbReference>
<dbReference type="AlphaFoldDB" id="A0AAN6G7Z3"/>
<feature type="compositionally biased region" description="Basic residues" evidence="1">
    <location>
        <begin position="553"/>
        <end position="562"/>
    </location>
</feature>
<dbReference type="Proteomes" id="UP001176521">
    <property type="component" value="Unassembled WGS sequence"/>
</dbReference>
<feature type="compositionally biased region" description="Polar residues" evidence="1">
    <location>
        <begin position="26"/>
        <end position="37"/>
    </location>
</feature>
<evidence type="ECO:0000256" key="1">
    <source>
        <dbReference type="SAM" id="MobiDB-lite"/>
    </source>
</evidence>
<feature type="region of interest" description="Disordered" evidence="1">
    <location>
        <begin position="88"/>
        <end position="119"/>
    </location>
</feature>
<dbReference type="SUPFAM" id="SSF55729">
    <property type="entry name" value="Acyl-CoA N-acyltransferases (Nat)"/>
    <property type="match status" value="1"/>
</dbReference>
<feature type="region of interest" description="Disordered" evidence="1">
    <location>
        <begin position="187"/>
        <end position="220"/>
    </location>
</feature>
<sequence length="915" mass="97496">MMWLSMAPETDPAAPPIQDHVPPTSGFDNKNNSSPGNNAPAEPRRFVGVGAPEMLIPFNLRSRTASSGASSGGSPSVVGGLGGSIASLRMSSFTPTPNPIQHEQEQEDDSDEEPCCTPDHALANDAMVLLASSSSSTSSAIRDTSVGMPSHYHSAGTAPVKLVKTPGAHDGRKASDYFSMTLSSSSTRASSSHVQQQGNAGSGSDSTITSSTRSSPPSFDFRNTFAPIAFNKGRAAAKINGGGGIEFAGKQWSGKTAHAVEQEMEALGDRAIMSYAPDASYLAMRLEGLRRNLEASNWERRPSWVGWQEDQEEEEEAVKEQAQAEADKTQEADMTLSATAQQQAVRSPPTVGRKSALGRLAPAGSNGRAPKSPIARSEIALPPAPATSLIDAEYARVANLPAVSNIEGAQLSAAERSRLAQASFPATPAQGKENAAYFDDKRTAATETPSPQTPPPLDPAIRAAALDARLEIRQLKRDDVVQVRELHCFHGDGNKSPGRETYTMSAGFLLRLLVDEKHVAVVAVKRPIPAPESPLPSDLASSIHSRFSPGGMHHQHHHHLHHQVGSPGLPRVSSSLSRTPVYSVARSTSSMEAEEDEDEEREDEEEEEENDRSPTSPSFFSSPADAIGSRTEYTQATSLLDSDEEQNADSSRDDDAVQPVSPAVEQTQPAQAENATRNGTPAPGHEGAAAGESALPAHGLTLPPSVLPQSDSTLYEKDADKPILAGPLPVAPPLAVRVMAAPPPSHRMRSSDALLEGTETVVGVATAQLTTTEPLANELWPGIDADDTSARGAAVEQVHVLTLSVAPDERSQGLGARLLERLIEECRIRIGHNSLRKAESISLTGRARSMRVVVECHPSNARAVELYDKAGFARVEGPQGTKKNFYRGDDRIPLAYRLKVGGTDAHVYERRFELP</sequence>
<comment type="caution">
    <text evidence="3">The sequence shown here is derived from an EMBL/GenBank/DDBJ whole genome shotgun (WGS) entry which is preliminary data.</text>
</comment>
<dbReference type="Gene3D" id="3.40.630.30">
    <property type="match status" value="1"/>
</dbReference>
<feature type="compositionally biased region" description="Low complexity" evidence="1">
    <location>
        <begin position="613"/>
        <end position="623"/>
    </location>
</feature>
<feature type="compositionally biased region" description="Acidic residues" evidence="1">
    <location>
        <begin position="592"/>
        <end position="610"/>
    </location>
</feature>
<gene>
    <name evidence="3" type="ORF">OC842_005314</name>
</gene>
<feature type="compositionally biased region" description="Polar residues" evidence="1">
    <location>
        <begin position="336"/>
        <end position="345"/>
    </location>
</feature>
<feature type="domain" description="N-acetyltransferase" evidence="2">
    <location>
        <begin position="736"/>
        <end position="899"/>
    </location>
</feature>
<evidence type="ECO:0000259" key="2">
    <source>
        <dbReference type="PROSITE" id="PS51186"/>
    </source>
</evidence>
<evidence type="ECO:0000313" key="3">
    <source>
        <dbReference type="EMBL" id="KAK0526026.1"/>
    </source>
</evidence>
<dbReference type="EMBL" id="JAPDMQ010000370">
    <property type="protein sequence ID" value="KAK0526026.1"/>
    <property type="molecule type" value="Genomic_DNA"/>
</dbReference>
<protein>
    <recommendedName>
        <fullName evidence="2">N-acetyltransferase domain-containing protein</fullName>
    </recommendedName>
</protein>
<reference evidence="3" key="1">
    <citation type="journal article" date="2023" name="PhytoFront">
        <title>Draft Genome Resources of Seven Strains of Tilletia horrida, Causal Agent of Kernel Smut of Rice.</title>
        <authorList>
            <person name="Khanal S."/>
            <person name="Antony Babu S."/>
            <person name="Zhou X.G."/>
        </authorList>
    </citation>
    <scope>NUCLEOTIDE SEQUENCE</scope>
    <source>
        <strain evidence="3">TX3</strain>
    </source>
</reference>
<feature type="region of interest" description="Disordered" evidence="1">
    <location>
        <begin position="528"/>
        <end position="712"/>
    </location>
</feature>
<feature type="region of interest" description="Disordered" evidence="1">
    <location>
        <begin position="306"/>
        <end position="377"/>
    </location>
</feature>
<name>A0AAN6G7Z3_9BASI</name>
<proteinExistence type="predicted"/>
<feature type="compositionally biased region" description="Low complexity" evidence="1">
    <location>
        <begin position="202"/>
        <end position="220"/>
    </location>
</feature>
<accession>A0AAN6G7Z3</accession>
<dbReference type="GO" id="GO:0016747">
    <property type="term" value="F:acyltransferase activity, transferring groups other than amino-acyl groups"/>
    <property type="evidence" value="ECO:0007669"/>
    <property type="project" value="InterPro"/>
</dbReference>
<evidence type="ECO:0000313" key="4">
    <source>
        <dbReference type="Proteomes" id="UP001176521"/>
    </source>
</evidence>
<dbReference type="InterPro" id="IPR000182">
    <property type="entry name" value="GNAT_dom"/>
</dbReference>
<dbReference type="CDD" id="cd04301">
    <property type="entry name" value="NAT_SF"/>
    <property type="match status" value="1"/>
</dbReference>
<feature type="compositionally biased region" description="Acidic residues" evidence="1">
    <location>
        <begin position="105"/>
        <end position="114"/>
    </location>
</feature>
<feature type="compositionally biased region" description="Low complexity" evidence="1">
    <location>
        <begin position="679"/>
        <end position="692"/>
    </location>
</feature>
<feature type="compositionally biased region" description="Polar residues" evidence="1">
    <location>
        <begin position="664"/>
        <end position="678"/>
    </location>
</feature>
<organism evidence="3 4">
    <name type="scientific">Tilletia horrida</name>
    <dbReference type="NCBI Taxonomy" id="155126"/>
    <lineage>
        <taxon>Eukaryota</taxon>
        <taxon>Fungi</taxon>
        <taxon>Dikarya</taxon>
        <taxon>Basidiomycota</taxon>
        <taxon>Ustilaginomycotina</taxon>
        <taxon>Exobasidiomycetes</taxon>
        <taxon>Tilletiales</taxon>
        <taxon>Tilletiaceae</taxon>
        <taxon>Tilletia</taxon>
    </lineage>
</organism>
<feature type="compositionally biased region" description="Polar residues" evidence="1">
    <location>
        <begin position="572"/>
        <end position="591"/>
    </location>
</feature>
<keyword evidence="4" id="KW-1185">Reference proteome</keyword>
<dbReference type="InterPro" id="IPR016181">
    <property type="entry name" value="Acyl_CoA_acyltransferase"/>
</dbReference>
<feature type="region of interest" description="Disordered" evidence="1">
    <location>
        <begin position="1"/>
        <end position="48"/>
    </location>
</feature>